<reference evidence="1 2" key="1">
    <citation type="submission" date="2019-03" db="EMBL/GenBank/DDBJ databases">
        <title>Single cell metagenomics reveals metabolic interactions within the superorganism composed of flagellate Streblomastix strix and complex community of Bacteroidetes bacteria on its surface.</title>
        <authorList>
            <person name="Treitli S.C."/>
            <person name="Kolisko M."/>
            <person name="Husnik F."/>
            <person name="Keeling P."/>
            <person name="Hampl V."/>
        </authorList>
    </citation>
    <scope>NUCLEOTIDE SEQUENCE [LARGE SCALE GENOMIC DNA]</scope>
    <source>
        <strain evidence="1">ST1C</strain>
    </source>
</reference>
<accession>A0A5J4UR70</accession>
<gene>
    <name evidence="1" type="ORF">EZS28_031604</name>
</gene>
<organism evidence="1 2">
    <name type="scientific">Streblomastix strix</name>
    <dbReference type="NCBI Taxonomy" id="222440"/>
    <lineage>
        <taxon>Eukaryota</taxon>
        <taxon>Metamonada</taxon>
        <taxon>Preaxostyla</taxon>
        <taxon>Oxymonadida</taxon>
        <taxon>Streblomastigidae</taxon>
        <taxon>Streblomastix</taxon>
    </lineage>
</organism>
<proteinExistence type="predicted"/>
<dbReference type="EMBL" id="SNRW01013221">
    <property type="protein sequence ID" value="KAA6372869.1"/>
    <property type="molecule type" value="Genomic_DNA"/>
</dbReference>
<evidence type="ECO:0000313" key="2">
    <source>
        <dbReference type="Proteomes" id="UP000324800"/>
    </source>
</evidence>
<name>A0A5J4UR70_9EUKA</name>
<dbReference type="Proteomes" id="UP000324800">
    <property type="component" value="Unassembled WGS sequence"/>
</dbReference>
<sequence length="126" mass="14213">MLLILLSSPNRITFAVGESDRLDEEDYTISAEVRKQSFGCLYKIQRNNQKTEQQLLLQKHYIQALTSGFGCVGGSEEECSSVIIVALNNIRDLCQRFRGLDGGRYQQAITIVSKQVRTIAGKDRTR</sequence>
<evidence type="ECO:0000313" key="1">
    <source>
        <dbReference type="EMBL" id="KAA6372869.1"/>
    </source>
</evidence>
<comment type="caution">
    <text evidence="1">The sequence shown here is derived from an EMBL/GenBank/DDBJ whole genome shotgun (WGS) entry which is preliminary data.</text>
</comment>
<protein>
    <submittedName>
        <fullName evidence="1">Uncharacterized protein</fullName>
    </submittedName>
</protein>
<dbReference type="AlphaFoldDB" id="A0A5J4UR70"/>